<evidence type="ECO:0000313" key="1">
    <source>
        <dbReference type="EMBL" id="KAJ2789342.1"/>
    </source>
</evidence>
<organism evidence="1 2">
    <name type="scientific">Coemansia helicoidea</name>
    <dbReference type="NCBI Taxonomy" id="1286919"/>
    <lineage>
        <taxon>Eukaryota</taxon>
        <taxon>Fungi</taxon>
        <taxon>Fungi incertae sedis</taxon>
        <taxon>Zoopagomycota</taxon>
        <taxon>Kickxellomycotina</taxon>
        <taxon>Kickxellomycetes</taxon>
        <taxon>Kickxellales</taxon>
        <taxon>Kickxellaceae</taxon>
        <taxon>Coemansia</taxon>
    </lineage>
</organism>
<dbReference type="EMBL" id="JANBUN010003807">
    <property type="protein sequence ID" value="KAJ2789342.1"/>
    <property type="molecule type" value="Genomic_DNA"/>
</dbReference>
<evidence type="ECO:0000313" key="2">
    <source>
        <dbReference type="Proteomes" id="UP001140087"/>
    </source>
</evidence>
<dbReference type="Proteomes" id="UP001140087">
    <property type="component" value="Unassembled WGS sequence"/>
</dbReference>
<accession>A0ACC1KG71</accession>
<protein>
    <submittedName>
        <fullName evidence="1">Protein phosphatase PP2A regulatory subunit B</fullName>
    </submittedName>
</protein>
<gene>
    <name evidence="1" type="primary">PAB1_2</name>
    <name evidence="1" type="ORF">H4R21_006764</name>
</gene>
<reference evidence="1" key="1">
    <citation type="submission" date="2022-07" db="EMBL/GenBank/DDBJ databases">
        <title>Phylogenomic reconstructions and comparative analyses of Kickxellomycotina fungi.</title>
        <authorList>
            <person name="Reynolds N.K."/>
            <person name="Stajich J.E."/>
            <person name="Barry K."/>
            <person name="Grigoriev I.V."/>
            <person name="Crous P."/>
            <person name="Smith M.E."/>
        </authorList>
    </citation>
    <scope>NUCLEOTIDE SEQUENCE</scope>
    <source>
        <strain evidence="1">BCRC 34780</strain>
    </source>
</reference>
<sequence length="194" mass="20605">MSDAASPAPVPAPAAAAAPEVSAEAAGTSQPAEQMAPGVVAMPEVGAVVPPAPLPNASLYVGDLDPSVTEAVLFELFNMLGPVASIRVCRDAITRRSLGYAYVNYHNRADGEHALETLNYTEIKGRPCRIMWSQRNPALRRKGTGNVFIKNLDPTIDHKALHDTFAAFGNILSCKVATDAHGNSRGHGYVHYDT</sequence>
<name>A0ACC1KG71_9FUNG</name>
<comment type="caution">
    <text evidence="1">The sequence shown here is derived from an EMBL/GenBank/DDBJ whole genome shotgun (WGS) entry which is preliminary data.</text>
</comment>
<proteinExistence type="predicted"/>
<keyword evidence="2" id="KW-1185">Reference proteome</keyword>
<feature type="non-terminal residue" evidence="1">
    <location>
        <position position="194"/>
    </location>
</feature>